<dbReference type="InterPro" id="IPR052337">
    <property type="entry name" value="SAT4-like"/>
</dbReference>
<feature type="transmembrane region" description="Helical" evidence="6">
    <location>
        <begin position="451"/>
        <end position="474"/>
    </location>
</feature>
<dbReference type="AlphaFoldDB" id="A0A439CR68"/>
<evidence type="ECO:0000256" key="3">
    <source>
        <dbReference type="ARBA" id="ARBA00022989"/>
    </source>
</evidence>
<reference evidence="8 9" key="1">
    <citation type="submission" date="2018-12" db="EMBL/GenBank/DDBJ databases">
        <title>Draft genome sequence of Xylaria grammica IHI A82.</title>
        <authorList>
            <person name="Buettner E."/>
            <person name="Kellner H."/>
        </authorList>
    </citation>
    <scope>NUCLEOTIDE SEQUENCE [LARGE SCALE GENOMIC DNA]</scope>
    <source>
        <strain evidence="8 9">IHI A82</strain>
    </source>
</reference>
<comment type="subcellular location">
    <subcellularLocation>
        <location evidence="1">Membrane</location>
        <topology evidence="1">Multi-pass membrane protein</topology>
    </subcellularLocation>
</comment>
<feature type="transmembrane region" description="Helical" evidence="6">
    <location>
        <begin position="253"/>
        <end position="275"/>
    </location>
</feature>
<dbReference type="PANTHER" id="PTHR33048:SF47">
    <property type="entry name" value="INTEGRAL MEMBRANE PROTEIN-RELATED"/>
    <property type="match status" value="1"/>
</dbReference>
<protein>
    <recommendedName>
        <fullName evidence="7">N-acetyltransferase domain-containing protein</fullName>
    </recommendedName>
</protein>
<dbReference type="Gene3D" id="3.40.630.30">
    <property type="match status" value="1"/>
</dbReference>
<keyword evidence="9" id="KW-1185">Reference proteome</keyword>
<dbReference type="PROSITE" id="PS51186">
    <property type="entry name" value="GNAT"/>
    <property type="match status" value="1"/>
</dbReference>
<feature type="domain" description="N-acetyltransferase" evidence="7">
    <location>
        <begin position="3"/>
        <end position="214"/>
    </location>
</feature>
<keyword evidence="2 6" id="KW-0812">Transmembrane</keyword>
<dbReference type="GO" id="GO:0016020">
    <property type="term" value="C:membrane"/>
    <property type="evidence" value="ECO:0007669"/>
    <property type="project" value="UniProtKB-SubCell"/>
</dbReference>
<feature type="transmembrane region" description="Helical" evidence="6">
    <location>
        <begin position="287"/>
        <end position="307"/>
    </location>
</feature>
<evidence type="ECO:0000313" key="9">
    <source>
        <dbReference type="Proteomes" id="UP000286045"/>
    </source>
</evidence>
<dbReference type="CDD" id="cd04301">
    <property type="entry name" value="NAT_SF"/>
    <property type="match status" value="1"/>
</dbReference>
<keyword evidence="4 6" id="KW-0472">Membrane</keyword>
<organism evidence="8 9">
    <name type="scientific">Xylaria grammica</name>
    <dbReference type="NCBI Taxonomy" id="363999"/>
    <lineage>
        <taxon>Eukaryota</taxon>
        <taxon>Fungi</taxon>
        <taxon>Dikarya</taxon>
        <taxon>Ascomycota</taxon>
        <taxon>Pezizomycotina</taxon>
        <taxon>Sordariomycetes</taxon>
        <taxon>Xylariomycetidae</taxon>
        <taxon>Xylariales</taxon>
        <taxon>Xylariaceae</taxon>
        <taxon>Xylaria</taxon>
    </lineage>
</organism>
<dbReference type="InterPro" id="IPR049326">
    <property type="entry name" value="Rhodopsin_dom_fungi"/>
</dbReference>
<proteinExistence type="inferred from homology"/>
<evidence type="ECO:0000256" key="1">
    <source>
        <dbReference type="ARBA" id="ARBA00004141"/>
    </source>
</evidence>
<dbReference type="Proteomes" id="UP000286045">
    <property type="component" value="Unassembled WGS sequence"/>
</dbReference>
<dbReference type="Pfam" id="PF20684">
    <property type="entry name" value="Fung_rhodopsin"/>
    <property type="match status" value="1"/>
</dbReference>
<evidence type="ECO:0000256" key="2">
    <source>
        <dbReference type="ARBA" id="ARBA00022692"/>
    </source>
</evidence>
<evidence type="ECO:0000256" key="5">
    <source>
        <dbReference type="ARBA" id="ARBA00038359"/>
    </source>
</evidence>
<dbReference type="Pfam" id="PF00583">
    <property type="entry name" value="Acetyltransf_1"/>
    <property type="match status" value="1"/>
</dbReference>
<sequence length="565" mass="62101">MGIIITEVELEKDLPFLAEINRRTFLQELPSHFAYRPSLDTRHELATFFQNRLVGRLSQPHARMFKAVDQDTNRISGFACWRRVNNDGEPAVPAQATAKAMASLPPFMNAEFTAATGAEVKQLEDHMKGEHYYLTAFAVDPDRQDKGIGSQLLKYCIQIADDAGLPSWLVAFPGSHSLYLRHGFIDVDHRDNDLNAWDNNRCRGYGIYRACAMSSSALLKSHSHSRVEQAPIHNTSSVSTMGSKSFDVAQQTVVFSSVFTLLAILSLSVHIMVRLFLLRTRLGFDDWLTAAAFVIALVLVAQTIWAVTNERQGQHVASIIPAQFELIAKICIYFKSLLVHEELWALVNSLIRLSALITIKNIFGVIRKYRIWSNVVMALSIAHGLSTILVGALVCRPLNAAFDPNAKGVCINQIASFVAIEATGLALDLLILAVPFLAVPQLQMPRSSKCITIFVLSAGALVTIITGLRIAALHRVNSLDVTYDQAYLGLLSTLGALTSIIAACIPSFSAGYHHMDRRRKEKTNAAVSKCTQWPPPEHVSGPGLAKFSFDSASLSVANGDTDLES</sequence>
<name>A0A439CR68_9PEZI</name>
<dbReference type="InterPro" id="IPR016181">
    <property type="entry name" value="Acyl_CoA_acyltransferase"/>
</dbReference>
<feature type="transmembrane region" description="Helical" evidence="6">
    <location>
        <begin position="375"/>
        <end position="394"/>
    </location>
</feature>
<evidence type="ECO:0000313" key="8">
    <source>
        <dbReference type="EMBL" id="RWA04666.1"/>
    </source>
</evidence>
<dbReference type="InterPro" id="IPR000182">
    <property type="entry name" value="GNAT_dom"/>
</dbReference>
<gene>
    <name evidence="8" type="ORF">EKO27_g10439</name>
</gene>
<evidence type="ECO:0000259" key="7">
    <source>
        <dbReference type="PROSITE" id="PS51186"/>
    </source>
</evidence>
<feature type="transmembrane region" description="Helical" evidence="6">
    <location>
        <begin position="414"/>
        <end position="439"/>
    </location>
</feature>
<keyword evidence="3 6" id="KW-1133">Transmembrane helix</keyword>
<dbReference type="GO" id="GO:0016747">
    <property type="term" value="F:acyltransferase activity, transferring groups other than amino-acyl groups"/>
    <property type="evidence" value="ECO:0007669"/>
    <property type="project" value="InterPro"/>
</dbReference>
<dbReference type="SUPFAM" id="SSF55729">
    <property type="entry name" value="Acyl-CoA N-acyltransferases (Nat)"/>
    <property type="match status" value="1"/>
</dbReference>
<feature type="transmembrane region" description="Helical" evidence="6">
    <location>
        <begin position="343"/>
        <end position="363"/>
    </location>
</feature>
<evidence type="ECO:0000256" key="4">
    <source>
        <dbReference type="ARBA" id="ARBA00023136"/>
    </source>
</evidence>
<dbReference type="STRING" id="363999.A0A439CR68"/>
<evidence type="ECO:0000256" key="6">
    <source>
        <dbReference type="SAM" id="Phobius"/>
    </source>
</evidence>
<dbReference type="PANTHER" id="PTHR33048">
    <property type="entry name" value="PTH11-LIKE INTEGRAL MEMBRANE PROTEIN (AFU_ORTHOLOGUE AFUA_5G11245)"/>
    <property type="match status" value="1"/>
</dbReference>
<comment type="similarity">
    <text evidence="5">Belongs to the SAT4 family.</text>
</comment>
<feature type="transmembrane region" description="Helical" evidence="6">
    <location>
        <begin position="486"/>
        <end position="512"/>
    </location>
</feature>
<comment type="caution">
    <text evidence="8">The sequence shown here is derived from an EMBL/GenBank/DDBJ whole genome shotgun (WGS) entry which is preliminary data.</text>
</comment>
<dbReference type="EMBL" id="RYZI01000534">
    <property type="protein sequence ID" value="RWA04666.1"/>
    <property type="molecule type" value="Genomic_DNA"/>
</dbReference>
<accession>A0A439CR68</accession>